<accession>A0A078B531</accession>
<name>A0A078B531_STYLE</name>
<sequence length="143" mass="16426">MKKYLHSSGTNNLQSILILSVLCLTLASSYPLQVQDNQQYKETIMNLYDRLDQREILSNPGIRFMQGFSQGAFKMQFRRSSDCMSDGLQLTLGMVNIMFKATISSSPDDEENMGDIVREKIIIKDYLYSFLHSQHPRLALTTF</sequence>
<evidence type="ECO:0000313" key="3">
    <source>
        <dbReference type="Proteomes" id="UP000039865"/>
    </source>
</evidence>
<dbReference type="Proteomes" id="UP000039865">
    <property type="component" value="Unassembled WGS sequence"/>
</dbReference>
<keyword evidence="1" id="KW-0732">Signal</keyword>
<gene>
    <name evidence="2" type="primary">Contig617.g25</name>
    <name evidence="2" type="ORF">STYLEM_18662</name>
</gene>
<evidence type="ECO:0000256" key="1">
    <source>
        <dbReference type="SAM" id="SignalP"/>
    </source>
</evidence>
<dbReference type="AlphaFoldDB" id="A0A078B531"/>
<feature type="signal peptide" evidence="1">
    <location>
        <begin position="1"/>
        <end position="29"/>
    </location>
</feature>
<feature type="chain" id="PRO_5001729819" evidence="1">
    <location>
        <begin position="30"/>
        <end position="143"/>
    </location>
</feature>
<reference evidence="2 3" key="1">
    <citation type="submission" date="2014-06" db="EMBL/GenBank/DDBJ databases">
        <authorList>
            <person name="Swart Estienne"/>
        </authorList>
    </citation>
    <scope>NUCLEOTIDE SEQUENCE [LARGE SCALE GENOMIC DNA]</scope>
    <source>
        <strain evidence="2 3">130c</strain>
    </source>
</reference>
<organism evidence="2 3">
    <name type="scientific">Stylonychia lemnae</name>
    <name type="common">Ciliate</name>
    <dbReference type="NCBI Taxonomy" id="5949"/>
    <lineage>
        <taxon>Eukaryota</taxon>
        <taxon>Sar</taxon>
        <taxon>Alveolata</taxon>
        <taxon>Ciliophora</taxon>
        <taxon>Intramacronucleata</taxon>
        <taxon>Spirotrichea</taxon>
        <taxon>Stichotrichia</taxon>
        <taxon>Sporadotrichida</taxon>
        <taxon>Oxytrichidae</taxon>
        <taxon>Stylonychinae</taxon>
        <taxon>Stylonychia</taxon>
    </lineage>
</organism>
<evidence type="ECO:0000313" key="2">
    <source>
        <dbReference type="EMBL" id="CDW89529.1"/>
    </source>
</evidence>
<proteinExistence type="predicted"/>
<dbReference type="InParanoid" id="A0A078B531"/>
<keyword evidence="3" id="KW-1185">Reference proteome</keyword>
<dbReference type="EMBL" id="CCKQ01017628">
    <property type="protein sequence ID" value="CDW89529.1"/>
    <property type="molecule type" value="Genomic_DNA"/>
</dbReference>
<protein>
    <submittedName>
        <fullName evidence="2">Uncharacterized protein</fullName>
    </submittedName>
</protein>